<dbReference type="InterPro" id="IPR026893">
    <property type="entry name" value="Tyr/Ser_Pase_IphP-type"/>
</dbReference>
<evidence type="ECO:0000313" key="2">
    <source>
        <dbReference type="EMBL" id="KAK4500177.1"/>
    </source>
</evidence>
<proteinExistence type="predicted"/>
<dbReference type="PROSITE" id="PS00383">
    <property type="entry name" value="TYR_PHOSPHATASE_1"/>
    <property type="match status" value="1"/>
</dbReference>
<name>A0ABR0EF94_ZASCE</name>
<sequence length="296" mass="33325">MATTTTTTKKDQPFQKILNFRDIALSTNPNSPNSTPLKPGLLYRSGIPDNATPIDRLRLSQDYNLKTIIDLRTDSEHVEQARKNAKKISTSPVTEPKDPAEALRIPGVRYEYISLNGHPYSSALIKQLSYWNTAKLFGLYVVGYRTEAIRILGENVMAKRGLVGLAEDSLRHSKAEVKAVFDVLSEESNYPLLVHCTQGKDRTGLVVLLVLLLLGVEKEAIEVDYMASVKGLEAEREERLVQIRAIGLPDEFAGCAEGWVEEVSRCIEEEYGGIEKYLERCGVTREQQERIRKIFR</sequence>
<reference evidence="2 3" key="1">
    <citation type="journal article" date="2023" name="G3 (Bethesda)">
        <title>A chromosome-level genome assembly of Zasmidium syzygii isolated from banana leaves.</title>
        <authorList>
            <person name="van Westerhoven A.C."/>
            <person name="Mehrabi R."/>
            <person name="Talebi R."/>
            <person name="Steentjes M.B.F."/>
            <person name="Corcolon B."/>
            <person name="Chong P.A."/>
            <person name="Kema G.H.J."/>
            <person name="Seidl M.F."/>
        </authorList>
    </citation>
    <scope>NUCLEOTIDE SEQUENCE [LARGE SCALE GENOMIC DNA]</scope>
    <source>
        <strain evidence="2 3">P124</strain>
    </source>
</reference>
<dbReference type="Gene3D" id="3.90.190.10">
    <property type="entry name" value="Protein tyrosine phosphatase superfamily"/>
    <property type="match status" value="1"/>
</dbReference>
<gene>
    <name evidence="2" type="ORF">PRZ48_008363</name>
</gene>
<comment type="caution">
    <text evidence="2">The sequence shown here is derived from an EMBL/GenBank/DDBJ whole genome shotgun (WGS) entry which is preliminary data.</text>
</comment>
<dbReference type="InterPro" id="IPR000387">
    <property type="entry name" value="Tyr_Pase_dom"/>
</dbReference>
<dbReference type="PANTHER" id="PTHR31126">
    <property type="entry name" value="TYROSINE-PROTEIN PHOSPHATASE"/>
    <property type="match status" value="1"/>
</dbReference>
<dbReference type="InterPro" id="IPR029021">
    <property type="entry name" value="Prot-tyrosine_phosphatase-like"/>
</dbReference>
<dbReference type="PANTHER" id="PTHR31126:SF10">
    <property type="entry name" value="PROTEIN PHOSPHATASE, PUTATIVE (AFU_ORTHOLOGUE AFUA_6G06650)-RELATED"/>
    <property type="match status" value="1"/>
</dbReference>
<dbReference type="SUPFAM" id="SSF52799">
    <property type="entry name" value="(Phosphotyrosine protein) phosphatases II"/>
    <property type="match status" value="1"/>
</dbReference>
<dbReference type="EMBL" id="JAXOVC010000006">
    <property type="protein sequence ID" value="KAK4500177.1"/>
    <property type="molecule type" value="Genomic_DNA"/>
</dbReference>
<keyword evidence="3" id="KW-1185">Reference proteome</keyword>
<organism evidence="2 3">
    <name type="scientific">Zasmidium cellare</name>
    <name type="common">Wine cellar mold</name>
    <name type="synonym">Racodium cellare</name>
    <dbReference type="NCBI Taxonomy" id="395010"/>
    <lineage>
        <taxon>Eukaryota</taxon>
        <taxon>Fungi</taxon>
        <taxon>Dikarya</taxon>
        <taxon>Ascomycota</taxon>
        <taxon>Pezizomycotina</taxon>
        <taxon>Dothideomycetes</taxon>
        <taxon>Dothideomycetidae</taxon>
        <taxon>Mycosphaerellales</taxon>
        <taxon>Mycosphaerellaceae</taxon>
        <taxon>Zasmidium</taxon>
    </lineage>
</organism>
<evidence type="ECO:0000313" key="3">
    <source>
        <dbReference type="Proteomes" id="UP001305779"/>
    </source>
</evidence>
<accession>A0ABR0EF94</accession>
<evidence type="ECO:0000259" key="1">
    <source>
        <dbReference type="PROSITE" id="PS50056"/>
    </source>
</evidence>
<dbReference type="Pfam" id="PF13350">
    <property type="entry name" value="Y_phosphatase3"/>
    <property type="match status" value="1"/>
</dbReference>
<dbReference type="InterPro" id="IPR016130">
    <property type="entry name" value="Tyr_Pase_AS"/>
</dbReference>
<protein>
    <recommendedName>
        <fullName evidence="1">Tyrosine specific protein phosphatases domain-containing protein</fullName>
    </recommendedName>
</protein>
<feature type="domain" description="Tyrosine specific protein phosphatases" evidence="1">
    <location>
        <begin position="171"/>
        <end position="236"/>
    </location>
</feature>
<dbReference type="Proteomes" id="UP001305779">
    <property type="component" value="Unassembled WGS sequence"/>
</dbReference>
<dbReference type="PROSITE" id="PS50056">
    <property type="entry name" value="TYR_PHOSPHATASE_2"/>
    <property type="match status" value="1"/>
</dbReference>